<comment type="subunit">
    <text evidence="5">Homodimer. The dihydroxyacetone kinase complex is composed of a homodimer of DhaM, a homodimer of DhaK and the subunit DhaL.</text>
</comment>
<dbReference type="GO" id="GO:0019563">
    <property type="term" value="P:glycerol catabolic process"/>
    <property type="evidence" value="ECO:0007669"/>
    <property type="project" value="InterPro"/>
</dbReference>
<dbReference type="PROSITE" id="PS51096">
    <property type="entry name" value="PTS_EIIA_TYPE_4"/>
    <property type="match status" value="1"/>
</dbReference>
<dbReference type="EMBL" id="FOWD01000002">
    <property type="protein sequence ID" value="SFN80107.1"/>
    <property type="molecule type" value="Genomic_DNA"/>
</dbReference>
<dbReference type="RefSeq" id="WP_091683809.1">
    <property type="nucleotide sequence ID" value="NZ_BAABFM010000017.1"/>
</dbReference>
<evidence type="ECO:0000256" key="4">
    <source>
        <dbReference type="ARBA" id="ARBA00022679"/>
    </source>
</evidence>
<dbReference type="InterPro" id="IPR004701">
    <property type="entry name" value="PTS_EIIA_man-typ"/>
</dbReference>
<keyword evidence="7" id="KW-0418">Kinase</keyword>
<dbReference type="Proteomes" id="UP000198806">
    <property type="component" value="Unassembled WGS sequence"/>
</dbReference>
<dbReference type="NCBIfam" id="TIGR02364">
    <property type="entry name" value="dha_pts"/>
    <property type="match status" value="1"/>
</dbReference>
<dbReference type="OrthoDB" id="7065393at2"/>
<keyword evidence="8" id="KW-1185">Reference proteome</keyword>
<gene>
    <name evidence="7" type="ORF">SAMN04489757_10219</name>
</gene>
<reference evidence="7 8" key="1">
    <citation type="submission" date="2016-10" db="EMBL/GenBank/DDBJ databases">
        <authorList>
            <person name="de Groot N.N."/>
        </authorList>
    </citation>
    <scope>NUCLEOTIDE SEQUENCE [LARGE SCALE GENOMIC DNA]</scope>
    <source>
        <strain evidence="7 8">DSM 1283</strain>
    </source>
</reference>
<dbReference type="Pfam" id="PF03610">
    <property type="entry name" value="EIIA-man"/>
    <property type="match status" value="1"/>
</dbReference>
<dbReference type="InterPro" id="IPR039643">
    <property type="entry name" value="DhaM"/>
</dbReference>
<feature type="domain" description="PTS EIIA type-4" evidence="6">
    <location>
        <begin position="1"/>
        <end position="130"/>
    </location>
</feature>
<comment type="function">
    <text evidence="2">Component of the dihydroxyacetone kinase complex, which is responsible for the phosphoenolpyruvate (PEP)-dependent phosphorylation of dihydroxyacetone. DhaM serves as the phosphoryl donor. Is phosphorylated by phosphoenolpyruvate in an EI- and HPr-dependent reaction, and a phosphorelay system on histidine residues finally leads to phosphoryl transfer to DhaL and dihydroxyacetone.</text>
</comment>
<evidence type="ECO:0000256" key="5">
    <source>
        <dbReference type="ARBA" id="ARBA00046577"/>
    </source>
</evidence>
<evidence type="ECO:0000256" key="2">
    <source>
        <dbReference type="ARBA" id="ARBA00002788"/>
    </source>
</evidence>
<dbReference type="PANTHER" id="PTHR38594:SF1">
    <property type="entry name" value="PEP-DEPENDENT DIHYDROXYACETONE KINASE, PHOSPHORYL DONOR SUBUNIT DHAM"/>
    <property type="match status" value="1"/>
</dbReference>
<name>A0A1I5BZP9_9FIRM</name>
<evidence type="ECO:0000313" key="8">
    <source>
        <dbReference type="Proteomes" id="UP000198806"/>
    </source>
</evidence>
<dbReference type="InterPro" id="IPR012844">
    <property type="entry name" value="DhaM_N"/>
</dbReference>
<evidence type="ECO:0000256" key="3">
    <source>
        <dbReference type="ARBA" id="ARBA00012095"/>
    </source>
</evidence>
<dbReference type="InterPro" id="IPR036662">
    <property type="entry name" value="PTS_EIIA_man-typ_sf"/>
</dbReference>
<dbReference type="Gene3D" id="3.40.50.510">
    <property type="entry name" value="Phosphotransferase system, mannose-type IIA component"/>
    <property type="match status" value="1"/>
</dbReference>
<dbReference type="STRING" id="1527.SAMN04489757_10219"/>
<sequence length="130" mass="13787">MVGLVIVSHSEKIAEGLKELAGQMATDVSIAAAGGTNDGRLGTDAEKIITAINKVYTQDGVLVLFDIGSAYMSADIALECLSEEMREKVEILDTALVEGTITAAIECSLNKSLTEIKEELKSLSIVKMPQ</sequence>
<protein>
    <recommendedName>
        <fullName evidence="3">phosphoenolpyruvate--glycerone phosphotransferase</fullName>
        <ecNumber evidence="3">2.7.1.121</ecNumber>
    </recommendedName>
</protein>
<dbReference type="EC" id="2.7.1.121" evidence="3"/>
<dbReference type="AlphaFoldDB" id="A0A1I5BZP9"/>
<proteinExistence type="predicted"/>
<dbReference type="GO" id="GO:0016020">
    <property type="term" value="C:membrane"/>
    <property type="evidence" value="ECO:0007669"/>
    <property type="project" value="InterPro"/>
</dbReference>
<organism evidence="7 8">
    <name type="scientific">Anaerocolumna aminovalerica</name>
    <dbReference type="NCBI Taxonomy" id="1527"/>
    <lineage>
        <taxon>Bacteria</taxon>
        <taxon>Bacillati</taxon>
        <taxon>Bacillota</taxon>
        <taxon>Clostridia</taxon>
        <taxon>Lachnospirales</taxon>
        <taxon>Lachnospiraceae</taxon>
        <taxon>Anaerocolumna</taxon>
    </lineage>
</organism>
<dbReference type="GO" id="GO:0009401">
    <property type="term" value="P:phosphoenolpyruvate-dependent sugar phosphotransferase system"/>
    <property type="evidence" value="ECO:0007669"/>
    <property type="project" value="InterPro"/>
</dbReference>
<evidence type="ECO:0000313" key="7">
    <source>
        <dbReference type="EMBL" id="SFN80107.1"/>
    </source>
</evidence>
<dbReference type="GO" id="GO:0047324">
    <property type="term" value="F:phosphoenolpyruvate-glycerone phosphotransferase activity"/>
    <property type="evidence" value="ECO:0007669"/>
    <property type="project" value="UniProtKB-EC"/>
</dbReference>
<accession>A0A1I5BZP9</accession>
<comment type="catalytic activity">
    <reaction evidence="1">
        <text>dihydroxyacetone + phosphoenolpyruvate = dihydroxyacetone phosphate + pyruvate</text>
        <dbReference type="Rhea" id="RHEA:18381"/>
        <dbReference type="ChEBI" id="CHEBI:15361"/>
        <dbReference type="ChEBI" id="CHEBI:16016"/>
        <dbReference type="ChEBI" id="CHEBI:57642"/>
        <dbReference type="ChEBI" id="CHEBI:58702"/>
        <dbReference type="EC" id="2.7.1.121"/>
    </reaction>
</comment>
<dbReference type="SUPFAM" id="SSF53062">
    <property type="entry name" value="PTS system fructose IIA component-like"/>
    <property type="match status" value="1"/>
</dbReference>
<dbReference type="PANTHER" id="PTHR38594">
    <property type="entry name" value="PEP-DEPENDENT DIHYDROXYACETONE KINASE, PHOSPHORYL DONOR SUBUNIT DHAM"/>
    <property type="match status" value="1"/>
</dbReference>
<evidence type="ECO:0000259" key="6">
    <source>
        <dbReference type="PROSITE" id="PS51096"/>
    </source>
</evidence>
<evidence type="ECO:0000256" key="1">
    <source>
        <dbReference type="ARBA" id="ARBA00001113"/>
    </source>
</evidence>
<keyword evidence="4" id="KW-0808">Transferase</keyword>